<comment type="cofactor">
    <cofactor evidence="2">
        <name>Mg(2+)</name>
        <dbReference type="ChEBI" id="CHEBI:18420"/>
    </cofactor>
</comment>
<organism evidence="8 9">
    <name type="scientific">Ferroacidibacillus organovorans</name>
    <dbReference type="NCBI Taxonomy" id="1765683"/>
    <lineage>
        <taxon>Bacteria</taxon>
        <taxon>Bacillati</taxon>
        <taxon>Bacillota</taxon>
        <taxon>Bacilli</taxon>
        <taxon>Bacillales</taxon>
        <taxon>Alicyclobacillaceae</taxon>
        <taxon>Ferroacidibacillus</taxon>
    </lineage>
</organism>
<keyword evidence="4" id="KW-0378">Hydrolase</keyword>
<comment type="caution">
    <text evidence="8">The sequence shown here is derived from an EMBL/GenBank/DDBJ whole genome shotgun (WGS) entry which is preliminary data.</text>
</comment>
<dbReference type="InterPro" id="IPR039121">
    <property type="entry name" value="NUDT19"/>
</dbReference>
<comment type="cofactor">
    <cofactor evidence="1">
        <name>Mn(2+)</name>
        <dbReference type="ChEBI" id="CHEBI:29035"/>
    </cofactor>
</comment>
<keyword evidence="5" id="KW-0460">Magnesium</keyword>
<dbReference type="GO" id="GO:0016818">
    <property type="term" value="F:hydrolase activity, acting on acid anhydrides, in phosphorus-containing anhydrides"/>
    <property type="evidence" value="ECO:0007669"/>
    <property type="project" value="InterPro"/>
</dbReference>
<name>A0A117SYA4_9BACL</name>
<evidence type="ECO:0000256" key="4">
    <source>
        <dbReference type="ARBA" id="ARBA00022801"/>
    </source>
</evidence>
<evidence type="ECO:0000259" key="7">
    <source>
        <dbReference type="PROSITE" id="PS51462"/>
    </source>
</evidence>
<evidence type="ECO:0000313" key="8">
    <source>
        <dbReference type="EMBL" id="KUO96646.1"/>
    </source>
</evidence>
<dbReference type="EMBL" id="LPVJ01000009">
    <property type="protein sequence ID" value="KUO96646.1"/>
    <property type="molecule type" value="Genomic_DNA"/>
</dbReference>
<keyword evidence="6" id="KW-0464">Manganese</keyword>
<dbReference type="PANTHER" id="PTHR12318:SF0">
    <property type="entry name" value="ACYL-COENZYME A DIPHOSPHATASE NUDT19"/>
    <property type="match status" value="1"/>
</dbReference>
<evidence type="ECO:0000256" key="3">
    <source>
        <dbReference type="ARBA" id="ARBA00022723"/>
    </source>
</evidence>
<dbReference type="AlphaFoldDB" id="A0A117SYA4"/>
<dbReference type="Pfam" id="PF00293">
    <property type="entry name" value="NUDIX"/>
    <property type="match status" value="1"/>
</dbReference>
<keyword evidence="9" id="KW-1185">Reference proteome</keyword>
<evidence type="ECO:0000256" key="1">
    <source>
        <dbReference type="ARBA" id="ARBA00001936"/>
    </source>
</evidence>
<dbReference type="InterPro" id="IPR015797">
    <property type="entry name" value="NUDIX_hydrolase-like_dom_sf"/>
</dbReference>
<evidence type="ECO:0000256" key="6">
    <source>
        <dbReference type="ARBA" id="ARBA00023211"/>
    </source>
</evidence>
<keyword evidence="3" id="KW-0479">Metal-binding</keyword>
<proteinExistence type="predicted"/>
<dbReference type="PANTHER" id="PTHR12318">
    <property type="entry name" value="TESTOSTERONE-REGULATED PROTEIN RP2"/>
    <property type="match status" value="1"/>
</dbReference>
<dbReference type="CDD" id="cd18870">
    <property type="entry name" value="NUDIX_AcylCoAdiphos_Nudt19"/>
    <property type="match status" value="1"/>
</dbReference>
<gene>
    <name evidence="8" type="ORF">ATW55_07390</name>
</gene>
<dbReference type="SUPFAM" id="SSF55811">
    <property type="entry name" value="Nudix"/>
    <property type="match status" value="1"/>
</dbReference>
<dbReference type="GO" id="GO:0046872">
    <property type="term" value="F:metal ion binding"/>
    <property type="evidence" value="ECO:0007669"/>
    <property type="project" value="UniProtKB-KW"/>
</dbReference>
<reference evidence="8 9" key="1">
    <citation type="submission" date="2015-12" db="EMBL/GenBank/DDBJ databases">
        <title>Draft genome sequence of Acidibacillus ferrooxidans ITV001, isolated from a chalcopyrite acid mine drainage site in Brazil.</title>
        <authorList>
            <person name="Dall'Agnol H."/>
            <person name="Nancucheo I."/>
            <person name="Johnson B."/>
            <person name="Oliveira R."/>
            <person name="Leite L."/>
            <person name="Pylro V."/>
            <person name="Nunes G.L."/>
            <person name="Tzotzos G."/>
            <person name="Fernandes G.R."/>
            <person name="Dutra J."/>
            <person name="Orellana S.C."/>
            <person name="Oliveira G."/>
        </authorList>
    </citation>
    <scope>NUCLEOTIDE SEQUENCE [LARGE SCALE GENOMIC DNA]</scope>
    <source>
        <strain evidence="9">ITV01</strain>
    </source>
</reference>
<dbReference type="Gene3D" id="3.90.79.10">
    <property type="entry name" value="Nucleoside Triphosphate Pyrophosphohydrolase"/>
    <property type="match status" value="2"/>
</dbReference>
<evidence type="ECO:0000256" key="2">
    <source>
        <dbReference type="ARBA" id="ARBA00001946"/>
    </source>
</evidence>
<dbReference type="Proteomes" id="UP000053557">
    <property type="component" value="Unassembled WGS sequence"/>
</dbReference>
<dbReference type="InterPro" id="IPR000086">
    <property type="entry name" value="NUDIX_hydrolase_dom"/>
</dbReference>
<protein>
    <recommendedName>
        <fullName evidence="7">Nudix hydrolase domain-containing protein</fullName>
    </recommendedName>
</protein>
<evidence type="ECO:0000313" key="9">
    <source>
        <dbReference type="Proteomes" id="UP000053557"/>
    </source>
</evidence>
<feature type="domain" description="Nudix hydrolase" evidence="7">
    <location>
        <begin position="44"/>
        <end position="189"/>
    </location>
</feature>
<evidence type="ECO:0000256" key="5">
    <source>
        <dbReference type="ARBA" id="ARBA00022842"/>
    </source>
</evidence>
<accession>A0A117SYA4</accession>
<sequence length="232" mass="26118">MQVRERACASAFLCANESCYDHKVVGKRVTKGVIFVLSMGDIQAPRLAATVILIDAHNSHSFRVLLIKRPLNLRVLPGYWVFPGGRVEGEDELCSASASEAIVQAAIRETREEIGVALEKQELVWFGRRVTPDVFKLRFDTHFFIARFPANAKICLAAQEVEEMVWCTPVEAYQNAEKGIWLVAPPTRDALRTLASYKSADDLFHGGVMQEQVENRDEILHFVNSLQTQRDT</sequence>
<dbReference type="PROSITE" id="PS51462">
    <property type="entry name" value="NUDIX"/>
    <property type="match status" value="1"/>
</dbReference>